<organism evidence="19 20">
    <name type="scientific">Segnochrobactrum spirostomi</name>
    <dbReference type="NCBI Taxonomy" id="2608987"/>
    <lineage>
        <taxon>Bacteria</taxon>
        <taxon>Pseudomonadati</taxon>
        <taxon>Pseudomonadota</taxon>
        <taxon>Alphaproteobacteria</taxon>
        <taxon>Hyphomicrobiales</taxon>
        <taxon>Segnochrobactraceae</taxon>
        <taxon>Segnochrobactrum</taxon>
    </lineage>
</organism>
<dbReference type="InterPro" id="IPR000531">
    <property type="entry name" value="Beta-barrel_TonB"/>
</dbReference>
<dbReference type="InterPro" id="IPR036942">
    <property type="entry name" value="Beta-barrel_TonB_sf"/>
</dbReference>
<keyword evidence="6 14" id="KW-0812">Transmembrane</keyword>
<dbReference type="AlphaFoldDB" id="A0A6A7YAU1"/>
<dbReference type="PANTHER" id="PTHR32552">
    <property type="entry name" value="FERRICHROME IRON RECEPTOR-RELATED"/>
    <property type="match status" value="1"/>
</dbReference>
<accession>A0A6A7YAU1</accession>
<dbReference type="EMBL" id="VWNA01000003">
    <property type="protein sequence ID" value="MQT15081.1"/>
    <property type="molecule type" value="Genomic_DNA"/>
</dbReference>
<evidence type="ECO:0000259" key="17">
    <source>
        <dbReference type="Pfam" id="PF00593"/>
    </source>
</evidence>
<dbReference type="InterPro" id="IPR037066">
    <property type="entry name" value="Plug_dom_sf"/>
</dbReference>
<dbReference type="NCBIfam" id="TIGR01783">
    <property type="entry name" value="TonB-siderophor"/>
    <property type="match status" value="1"/>
</dbReference>
<dbReference type="RefSeq" id="WP_153489396.1">
    <property type="nucleotide sequence ID" value="NZ_VWNA01000003.1"/>
</dbReference>
<evidence type="ECO:0000256" key="11">
    <source>
        <dbReference type="ARBA" id="ARBA00023136"/>
    </source>
</evidence>
<dbReference type="GO" id="GO:0009279">
    <property type="term" value="C:cell outer membrane"/>
    <property type="evidence" value="ECO:0007669"/>
    <property type="project" value="UniProtKB-SubCell"/>
</dbReference>
<evidence type="ECO:0000256" key="16">
    <source>
        <dbReference type="SAM" id="SignalP"/>
    </source>
</evidence>
<keyword evidence="5" id="KW-0410">Iron transport</keyword>
<reference evidence="19 20" key="1">
    <citation type="submission" date="2019-09" db="EMBL/GenBank/DDBJ databases">
        <title>Segnochrobactrum spirostomi gen. nov., sp. nov., isolated from the ciliate Spirostomum cf. yagiui and description of a novel family, Segnochrobactraceae fam. nov. within the order Rhizobiales of the class Alphaproteobacteria.</title>
        <authorList>
            <person name="Akter S."/>
            <person name="Shazib S.U.A."/>
            <person name="Shin M.K."/>
        </authorList>
    </citation>
    <scope>NUCLEOTIDE SEQUENCE [LARGE SCALE GENOMIC DNA]</scope>
    <source>
        <strain evidence="19 20">Sp-1</strain>
    </source>
</reference>
<feature type="domain" description="TonB-dependent receptor-like beta-barrel" evidence="17">
    <location>
        <begin position="269"/>
        <end position="703"/>
    </location>
</feature>
<evidence type="ECO:0000256" key="3">
    <source>
        <dbReference type="ARBA" id="ARBA00022448"/>
    </source>
</evidence>
<evidence type="ECO:0000256" key="4">
    <source>
        <dbReference type="ARBA" id="ARBA00022452"/>
    </source>
</evidence>
<dbReference type="PROSITE" id="PS52016">
    <property type="entry name" value="TONB_DEPENDENT_REC_3"/>
    <property type="match status" value="1"/>
</dbReference>
<dbReference type="Proteomes" id="UP000332515">
    <property type="component" value="Unassembled WGS sequence"/>
</dbReference>
<name>A0A6A7YAU1_9HYPH</name>
<dbReference type="Gene3D" id="2.170.130.10">
    <property type="entry name" value="TonB-dependent receptor, plug domain"/>
    <property type="match status" value="1"/>
</dbReference>
<feature type="chain" id="PRO_5025693407" evidence="16">
    <location>
        <begin position="29"/>
        <end position="732"/>
    </location>
</feature>
<dbReference type="GO" id="GO:0015344">
    <property type="term" value="F:siderophore uptake transmembrane transporter activity"/>
    <property type="evidence" value="ECO:0007669"/>
    <property type="project" value="TreeGrafter"/>
</dbReference>
<keyword evidence="10 15" id="KW-0798">TonB box</keyword>
<keyword evidence="8" id="KW-0408">Iron</keyword>
<evidence type="ECO:0000256" key="12">
    <source>
        <dbReference type="ARBA" id="ARBA00023170"/>
    </source>
</evidence>
<proteinExistence type="inferred from homology"/>
<gene>
    <name evidence="19" type="ORF">F0357_20965</name>
</gene>
<sequence length="732" mass="79268">MSRIGARSLARFALLGVAYFTDASGAFAQSTQTQADTGSASAAPAAAKTEAGALELETIDVQGQQTGSGNTSITADGYVPLKSTTGTKTNTPLIEVPQTISTVTRQNMDDRNVQNLVDALAYTPGVRVGAFGFDPRFDSFYVRGFDATYTGIYRDGLREQNGNFSIYKTEPYGLEGISVLQGPASALYGAGSPGGVIDLITKRPTATPIRDVWLQVGTDNRYQGQFDFAGAIPQDDRFTYRITGLLRQADTELASVPDDRAYIAPAFTWNIDEDTSFTFLSEYMHNKTGGNATYYMDADGQASGLPSGDSAFGDFVQDQYRVGYEFSHEFNDVFTARQNFRFARITAEADYTQIDSISEDGLTATRSTGQVGDAISTVAVDNQLEADFATWAIEHKVLTGVNYNFADGSDKIGFGAAPDLDLVSLNYGQQYIPAPGYNYLDVKQNQDQFGLYAQDQAKLGPWVLTFGGRQDWTRTTTNNMYTGANEQQSDRAFTGRVGLTYVTPWGIAPYASYSTSFAPLIGTNAEGQAFKPSTGEQQEVGVKYYPNGWNAVVTASLFNITQQNVLSPDPNNLAFQTQMGEVRSRGFEIEAQATLALGLSVTASYTYLDLEVTQGNPEYVGKQPSGIPPQSFSLWADYTIPSGTLEGLGAGGGVRYTGTSYGNDTNTFSNDPITLVDAAFHYDFGGINPKLKGLSAQINATNLLDENYTTCQAGYCYRGQGRSVIAGMRYQW</sequence>
<evidence type="ECO:0000256" key="13">
    <source>
        <dbReference type="ARBA" id="ARBA00023237"/>
    </source>
</evidence>
<dbReference type="SUPFAM" id="SSF56935">
    <property type="entry name" value="Porins"/>
    <property type="match status" value="1"/>
</dbReference>
<keyword evidence="7 16" id="KW-0732">Signal</keyword>
<feature type="signal peptide" evidence="16">
    <location>
        <begin position="1"/>
        <end position="28"/>
    </location>
</feature>
<keyword evidence="20" id="KW-1185">Reference proteome</keyword>
<evidence type="ECO:0000256" key="8">
    <source>
        <dbReference type="ARBA" id="ARBA00023004"/>
    </source>
</evidence>
<dbReference type="InterPro" id="IPR010105">
    <property type="entry name" value="TonB_sidphr_rcpt"/>
</dbReference>
<dbReference type="FunFam" id="2.170.130.10:FF:000001">
    <property type="entry name" value="Catecholate siderophore TonB-dependent receptor"/>
    <property type="match status" value="1"/>
</dbReference>
<evidence type="ECO:0000256" key="7">
    <source>
        <dbReference type="ARBA" id="ARBA00022729"/>
    </source>
</evidence>
<comment type="similarity">
    <text evidence="2 14 15">Belongs to the TonB-dependent receptor family.</text>
</comment>
<evidence type="ECO:0000256" key="1">
    <source>
        <dbReference type="ARBA" id="ARBA00004571"/>
    </source>
</evidence>
<dbReference type="Gene3D" id="2.40.170.20">
    <property type="entry name" value="TonB-dependent receptor, beta-barrel domain"/>
    <property type="match status" value="1"/>
</dbReference>
<evidence type="ECO:0000313" key="20">
    <source>
        <dbReference type="Proteomes" id="UP000332515"/>
    </source>
</evidence>
<evidence type="ECO:0000256" key="9">
    <source>
        <dbReference type="ARBA" id="ARBA00023065"/>
    </source>
</evidence>
<dbReference type="Pfam" id="PF07715">
    <property type="entry name" value="Plug"/>
    <property type="match status" value="1"/>
</dbReference>
<keyword evidence="12 19" id="KW-0675">Receptor</keyword>
<evidence type="ECO:0000256" key="6">
    <source>
        <dbReference type="ARBA" id="ARBA00022692"/>
    </source>
</evidence>
<evidence type="ECO:0000256" key="2">
    <source>
        <dbReference type="ARBA" id="ARBA00009810"/>
    </source>
</evidence>
<dbReference type="PANTHER" id="PTHR32552:SF68">
    <property type="entry name" value="FERRICHROME OUTER MEMBRANE TRANSPORTER_PHAGE RECEPTOR"/>
    <property type="match status" value="1"/>
</dbReference>
<evidence type="ECO:0000256" key="15">
    <source>
        <dbReference type="RuleBase" id="RU003357"/>
    </source>
</evidence>
<comment type="caution">
    <text evidence="19">The sequence shown here is derived from an EMBL/GenBank/DDBJ whole genome shotgun (WGS) entry which is preliminary data.</text>
</comment>
<dbReference type="GO" id="GO:0015891">
    <property type="term" value="P:siderophore transport"/>
    <property type="evidence" value="ECO:0007669"/>
    <property type="project" value="InterPro"/>
</dbReference>
<dbReference type="CDD" id="cd01347">
    <property type="entry name" value="ligand_gated_channel"/>
    <property type="match status" value="1"/>
</dbReference>
<protein>
    <submittedName>
        <fullName evidence="19">TonB-dependent siderophore receptor</fullName>
    </submittedName>
</protein>
<evidence type="ECO:0000256" key="5">
    <source>
        <dbReference type="ARBA" id="ARBA00022496"/>
    </source>
</evidence>
<evidence type="ECO:0000256" key="10">
    <source>
        <dbReference type="ARBA" id="ARBA00023077"/>
    </source>
</evidence>
<feature type="domain" description="TonB-dependent receptor plug" evidence="18">
    <location>
        <begin position="93"/>
        <end position="196"/>
    </location>
</feature>
<evidence type="ECO:0000259" key="18">
    <source>
        <dbReference type="Pfam" id="PF07715"/>
    </source>
</evidence>
<keyword evidence="3 14" id="KW-0813">Transport</keyword>
<evidence type="ECO:0000313" key="19">
    <source>
        <dbReference type="EMBL" id="MQT15081.1"/>
    </source>
</evidence>
<keyword evidence="4 14" id="KW-1134">Transmembrane beta strand</keyword>
<comment type="subcellular location">
    <subcellularLocation>
        <location evidence="1 14">Cell outer membrane</location>
        <topology evidence="1 14">Multi-pass membrane protein</topology>
    </subcellularLocation>
</comment>
<dbReference type="InterPro" id="IPR039426">
    <property type="entry name" value="TonB-dep_rcpt-like"/>
</dbReference>
<keyword evidence="13 14" id="KW-0998">Cell outer membrane</keyword>
<keyword evidence="11 14" id="KW-0472">Membrane</keyword>
<evidence type="ECO:0000256" key="14">
    <source>
        <dbReference type="PROSITE-ProRule" id="PRU01360"/>
    </source>
</evidence>
<dbReference type="Pfam" id="PF00593">
    <property type="entry name" value="TonB_dep_Rec_b-barrel"/>
    <property type="match status" value="1"/>
</dbReference>
<dbReference type="GO" id="GO:0038023">
    <property type="term" value="F:signaling receptor activity"/>
    <property type="evidence" value="ECO:0007669"/>
    <property type="project" value="InterPro"/>
</dbReference>
<keyword evidence="9" id="KW-0406">Ion transport</keyword>
<dbReference type="InterPro" id="IPR012910">
    <property type="entry name" value="Plug_dom"/>
</dbReference>